<evidence type="ECO:0000256" key="1">
    <source>
        <dbReference type="ARBA" id="ARBA00004308"/>
    </source>
</evidence>
<dbReference type="SUPFAM" id="SSF49447">
    <property type="entry name" value="Second domain of Mu2 adaptin subunit (ap50) of ap2 adaptor"/>
    <property type="match status" value="1"/>
</dbReference>
<gene>
    <name evidence="7" type="ORF">FFLO_04309</name>
</gene>
<proteinExistence type="inferred from homology"/>
<dbReference type="Proteomes" id="UP000812966">
    <property type="component" value="Unassembled WGS sequence"/>
</dbReference>
<name>A0A8K0NSD9_9TREE</name>
<accession>A0A8K0NSD9</accession>
<dbReference type="Gene3D" id="2.60.40.1170">
    <property type="entry name" value="Mu homology domain, subdomain B"/>
    <property type="match status" value="2"/>
</dbReference>
<dbReference type="AlphaFoldDB" id="A0A8K0NSD9"/>
<dbReference type="GO" id="GO:0006886">
    <property type="term" value="P:intracellular protein transport"/>
    <property type="evidence" value="ECO:0007669"/>
    <property type="project" value="UniProtKB-UniRule"/>
</dbReference>
<dbReference type="Pfam" id="PF00928">
    <property type="entry name" value="Adap_comp_sub"/>
    <property type="match status" value="1"/>
</dbReference>
<dbReference type="GO" id="GO:0030131">
    <property type="term" value="C:clathrin adaptor complex"/>
    <property type="evidence" value="ECO:0007669"/>
    <property type="project" value="UniProtKB-UniRule"/>
</dbReference>
<dbReference type="PROSITE" id="PS00991">
    <property type="entry name" value="CLAT_ADAPTOR_M_2"/>
    <property type="match status" value="1"/>
</dbReference>
<dbReference type="SUPFAM" id="SSF64356">
    <property type="entry name" value="SNARE-like"/>
    <property type="match status" value="1"/>
</dbReference>
<dbReference type="PRINTS" id="PR00314">
    <property type="entry name" value="CLATHRINADPT"/>
</dbReference>
<comment type="similarity">
    <text evidence="5">Belongs to the adaptor complexes medium subunit family.</text>
</comment>
<evidence type="ECO:0000256" key="2">
    <source>
        <dbReference type="ARBA" id="ARBA00022448"/>
    </source>
</evidence>
<evidence type="ECO:0000313" key="7">
    <source>
        <dbReference type="EMBL" id="KAG7531511.1"/>
    </source>
</evidence>
<keyword evidence="4" id="KW-0472">Membrane</keyword>
<dbReference type="InterPro" id="IPR036168">
    <property type="entry name" value="AP2_Mu_C_sf"/>
</dbReference>
<evidence type="ECO:0000256" key="3">
    <source>
        <dbReference type="ARBA" id="ARBA00022927"/>
    </source>
</evidence>
<dbReference type="GO" id="GO:0012505">
    <property type="term" value="C:endomembrane system"/>
    <property type="evidence" value="ECO:0007669"/>
    <property type="project" value="UniProtKB-SubCell"/>
</dbReference>
<dbReference type="InterPro" id="IPR018240">
    <property type="entry name" value="Clathrin_mu_CS"/>
</dbReference>
<comment type="subcellular location">
    <subcellularLocation>
        <location evidence="1">Endomembrane system</location>
    </subcellularLocation>
</comment>
<evidence type="ECO:0000256" key="4">
    <source>
        <dbReference type="ARBA" id="ARBA00023136"/>
    </source>
</evidence>
<dbReference type="InterPro" id="IPR028565">
    <property type="entry name" value="MHD"/>
</dbReference>
<dbReference type="InterPro" id="IPR050431">
    <property type="entry name" value="Adaptor_comp_med_subunit"/>
</dbReference>
<evidence type="ECO:0000259" key="6">
    <source>
        <dbReference type="PROSITE" id="PS51072"/>
    </source>
</evidence>
<dbReference type="CDD" id="cd09252">
    <property type="entry name" value="AP-3_Mu3_Cterm"/>
    <property type="match status" value="1"/>
</dbReference>
<reference evidence="7" key="1">
    <citation type="submission" date="2020-04" db="EMBL/GenBank/DDBJ databases">
        <title>Analysis of mating type loci in Filobasidium floriforme.</title>
        <authorList>
            <person name="Nowrousian M."/>
        </authorList>
    </citation>
    <scope>NUCLEOTIDE SEQUENCE</scope>
    <source>
        <strain evidence="7">CBS 6242</strain>
    </source>
</reference>
<keyword evidence="8" id="KW-1185">Reference proteome</keyword>
<sequence length="468" mass="51514">MAPLDGIIILDSTGRSIVSSHFRAHPSSYPLLHIDAFNQALAKSRPGLDVASTSTLQELDPILWVSVPNTSEYEEGAWMNTACFHVEKEGMRILVPVSQEMNPMLPFSFIYSFLETLASYLGEVTEHTIRENFDTVYMLIEAMLDEGHPLTMETNMLKDIVLPPTLVRKLLAAAGVSGSLSQTNPPYSAPIPWRRPNARYSNNEIYFDFEERIDAIVDKRGKALNIDVWGRVNCNAKLTGNPDLLLSFSNPKVIENCGFHPCIRYKRWMDNGVLSFIPPDGEFKLLDYQVAVPTGTLRPIGLPLNLKAKMSTEVGGGKFNLTLSSNTHGRPLENVVISIQLGPEVTSVSATASGDTRGILPGGGKNPNYPVGALGGGSWDFDPNKGVLRWMISALTANEKAASLVGSFICSSEEMPSPDPAFQVNFQINQHILSGLKVDHIKVVNETGYKPFKGVRTFVKSGNYEVRW</sequence>
<keyword evidence="2 5" id="KW-0813">Transport</keyword>
<feature type="domain" description="MHD" evidence="6">
    <location>
        <begin position="202"/>
        <end position="467"/>
    </location>
</feature>
<dbReference type="InterPro" id="IPR001392">
    <property type="entry name" value="Clathrin_mu"/>
</dbReference>
<dbReference type="PROSITE" id="PS51072">
    <property type="entry name" value="MHD"/>
    <property type="match status" value="1"/>
</dbReference>
<dbReference type="InterPro" id="IPR011012">
    <property type="entry name" value="Longin-like_dom_sf"/>
</dbReference>
<dbReference type="PANTHER" id="PTHR10529">
    <property type="entry name" value="AP COMPLEX SUBUNIT MU"/>
    <property type="match status" value="1"/>
</dbReference>
<evidence type="ECO:0000256" key="5">
    <source>
        <dbReference type="PIRNR" id="PIRNR005992"/>
    </source>
</evidence>
<dbReference type="CDD" id="cd14837">
    <property type="entry name" value="AP3_Mu_N"/>
    <property type="match status" value="1"/>
</dbReference>
<dbReference type="EMBL" id="JABELV010000089">
    <property type="protein sequence ID" value="KAG7531511.1"/>
    <property type="molecule type" value="Genomic_DNA"/>
</dbReference>
<organism evidence="7 8">
    <name type="scientific">Filobasidium floriforme</name>
    <dbReference type="NCBI Taxonomy" id="5210"/>
    <lineage>
        <taxon>Eukaryota</taxon>
        <taxon>Fungi</taxon>
        <taxon>Dikarya</taxon>
        <taxon>Basidiomycota</taxon>
        <taxon>Agaricomycotina</taxon>
        <taxon>Tremellomycetes</taxon>
        <taxon>Filobasidiales</taxon>
        <taxon>Filobasidiaceae</taxon>
        <taxon>Filobasidium</taxon>
    </lineage>
</organism>
<comment type="caution">
    <text evidence="7">The sequence shown here is derived from an EMBL/GenBank/DDBJ whole genome shotgun (WGS) entry which is preliminary data.</text>
</comment>
<evidence type="ECO:0000313" key="8">
    <source>
        <dbReference type="Proteomes" id="UP000812966"/>
    </source>
</evidence>
<protein>
    <recommendedName>
        <fullName evidence="6">MHD domain-containing protein</fullName>
    </recommendedName>
</protein>
<dbReference type="PIRSF" id="PIRSF005992">
    <property type="entry name" value="Clathrin_mu"/>
    <property type="match status" value="1"/>
</dbReference>
<dbReference type="GO" id="GO:0016192">
    <property type="term" value="P:vesicle-mediated transport"/>
    <property type="evidence" value="ECO:0007669"/>
    <property type="project" value="InterPro"/>
</dbReference>
<keyword evidence="3 5" id="KW-0653">Protein transport</keyword>
<dbReference type="Gene3D" id="3.30.450.60">
    <property type="match status" value="1"/>
</dbReference>